<name>A0A3M0MII6_9RHOB</name>
<protein>
    <submittedName>
        <fullName evidence="1">Helix-turn-helix domain-containing protein</fullName>
    </submittedName>
</protein>
<dbReference type="EMBL" id="QOKZ01000001">
    <property type="protein sequence ID" value="RMC37235.1"/>
    <property type="molecule type" value="Genomic_DNA"/>
</dbReference>
<comment type="caution">
    <text evidence="1">The sequence shown here is derived from an EMBL/GenBank/DDBJ whole genome shotgun (WGS) entry which is preliminary data.</text>
</comment>
<reference evidence="1 2" key="1">
    <citation type="submission" date="2018-07" db="EMBL/GenBank/DDBJ databases">
        <authorList>
            <person name="Zhang Y."/>
            <person name="Wang L."/>
            <person name="Ma S."/>
        </authorList>
    </citation>
    <scope>NUCLEOTIDE SEQUENCE [LARGE SCALE GENOMIC DNA]</scope>
    <source>
        <strain evidence="1 2">4-2</strain>
    </source>
</reference>
<accession>A0A3M0MII6</accession>
<dbReference type="AlphaFoldDB" id="A0A3M0MII6"/>
<dbReference type="SUPFAM" id="SSF46689">
    <property type="entry name" value="Homeodomain-like"/>
    <property type="match status" value="1"/>
</dbReference>
<organism evidence="1 2">
    <name type="scientific">Paracoccus alkanivorans</name>
    <dbReference type="NCBI Taxonomy" id="2116655"/>
    <lineage>
        <taxon>Bacteria</taxon>
        <taxon>Pseudomonadati</taxon>
        <taxon>Pseudomonadota</taxon>
        <taxon>Alphaproteobacteria</taxon>
        <taxon>Rhodobacterales</taxon>
        <taxon>Paracoccaceae</taxon>
        <taxon>Paracoccus</taxon>
    </lineage>
</organism>
<gene>
    <name evidence="1" type="ORF">C9E81_00265</name>
</gene>
<sequence length="104" mass="11604">MPGGGNAVFGDAIKHGEMDTARAPNRLSEPGQMGGHRKPVLEPYRNWVLDQVRRCPELTVKGLWTLLVERGVEVSHDTVWRFLRAGSNALLAFWLLRPTPMVTA</sequence>
<evidence type="ECO:0000313" key="1">
    <source>
        <dbReference type="EMBL" id="RMC37235.1"/>
    </source>
</evidence>
<dbReference type="InterPro" id="IPR009057">
    <property type="entry name" value="Homeodomain-like_sf"/>
</dbReference>
<dbReference type="Proteomes" id="UP000273516">
    <property type="component" value="Unassembled WGS sequence"/>
</dbReference>
<proteinExistence type="predicted"/>
<evidence type="ECO:0000313" key="2">
    <source>
        <dbReference type="Proteomes" id="UP000273516"/>
    </source>
</evidence>
<keyword evidence="2" id="KW-1185">Reference proteome</keyword>